<dbReference type="EMBL" id="CZKA01000017">
    <property type="protein sequence ID" value="CUR55258.1"/>
    <property type="molecule type" value="Genomic_DNA"/>
</dbReference>
<dbReference type="AlphaFoldDB" id="A0A2P2BZP9"/>
<accession>A0A2P2BZP9</accession>
<feature type="transmembrane region" description="Helical" evidence="2">
    <location>
        <begin position="17"/>
        <end position="37"/>
    </location>
</feature>
<evidence type="ECO:0000313" key="3">
    <source>
        <dbReference type="EMBL" id="CUR55258.1"/>
    </source>
</evidence>
<dbReference type="InterPro" id="IPR023365">
    <property type="entry name" value="Sortase_dom-sf"/>
</dbReference>
<evidence type="ECO:0000256" key="2">
    <source>
        <dbReference type="SAM" id="Phobius"/>
    </source>
</evidence>
<dbReference type="InterPro" id="IPR005754">
    <property type="entry name" value="Sortase"/>
</dbReference>
<dbReference type="SUPFAM" id="SSF63817">
    <property type="entry name" value="Sortase"/>
    <property type="match status" value="1"/>
</dbReference>
<dbReference type="GO" id="GO:0016787">
    <property type="term" value="F:hydrolase activity"/>
    <property type="evidence" value="ECO:0007669"/>
    <property type="project" value="UniProtKB-KW"/>
</dbReference>
<dbReference type="InterPro" id="IPR042003">
    <property type="entry name" value="Sortase_E"/>
</dbReference>
<evidence type="ECO:0000256" key="1">
    <source>
        <dbReference type="ARBA" id="ARBA00022801"/>
    </source>
</evidence>
<dbReference type="Gene3D" id="2.40.260.10">
    <property type="entry name" value="Sortase"/>
    <property type="match status" value="1"/>
</dbReference>
<keyword evidence="2" id="KW-0812">Transmembrane</keyword>
<dbReference type="InterPro" id="IPR053465">
    <property type="entry name" value="Sortase_Class_E"/>
</dbReference>
<protein>
    <submittedName>
        <fullName evidence="3">Putative integral membrane protein</fullName>
    </submittedName>
</protein>
<name>A0A2P2BZP9_9ZZZZ</name>
<reference evidence="3" key="1">
    <citation type="submission" date="2015-08" db="EMBL/GenBank/DDBJ databases">
        <authorList>
            <person name="Babu N.S."/>
            <person name="Beckwith C.J."/>
            <person name="Beseler K.G."/>
            <person name="Brison A."/>
            <person name="Carone J.V."/>
            <person name="Caskin T.P."/>
            <person name="Diamond M."/>
            <person name="Durham M.E."/>
            <person name="Foxe J.M."/>
            <person name="Go M."/>
            <person name="Henderson B.A."/>
            <person name="Jones I.B."/>
            <person name="McGettigan J.A."/>
            <person name="Micheletti S.J."/>
            <person name="Nasrallah M.E."/>
            <person name="Ortiz D."/>
            <person name="Piller C.R."/>
            <person name="Privatt S.R."/>
            <person name="Schneider S.L."/>
            <person name="Sharp S."/>
            <person name="Smith T.C."/>
            <person name="Stanton J.D."/>
            <person name="Ullery H.E."/>
            <person name="Wilson R.J."/>
            <person name="Serrano M.G."/>
            <person name="Buck G."/>
            <person name="Lee V."/>
            <person name="Wang Y."/>
            <person name="Carvalho R."/>
            <person name="Voegtly L."/>
            <person name="Shi R."/>
            <person name="Duckworth R."/>
            <person name="Johnson A."/>
            <person name="Loviza R."/>
            <person name="Walstead R."/>
            <person name="Shah Z."/>
            <person name="Kiflezghi M."/>
            <person name="Wade K."/>
            <person name="Ball S.L."/>
            <person name="Bradley K.W."/>
            <person name="Asai D.J."/>
            <person name="Bowman C.A."/>
            <person name="Russell D.A."/>
            <person name="Pope W.H."/>
            <person name="Jacobs-Sera D."/>
            <person name="Hendrix R.W."/>
            <person name="Hatfull G.F."/>
        </authorList>
    </citation>
    <scope>NUCLEOTIDE SEQUENCE</scope>
</reference>
<dbReference type="Pfam" id="PF04203">
    <property type="entry name" value="Sortase"/>
    <property type="match status" value="1"/>
</dbReference>
<organism evidence="3">
    <name type="scientific">metagenome</name>
    <dbReference type="NCBI Taxonomy" id="256318"/>
    <lineage>
        <taxon>unclassified sequences</taxon>
        <taxon>metagenomes</taxon>
    </lineage>
</organism>
<keyword evidence="1" id="KW-0378">Hydrolase</keyword>
<dbReference type="NCBIfam" id="NF033747">
    <property type="entry name" value="class_E_sortase"/>
    <property type="match status" value="1"/>
</dbReference>
<sequence length="221" mass="24518">MCGMPDAPRRRRWQSRLGWLLIVCGLSLIAYVGWQLYGTNIVSARKHREITTSLEQQWEAGKDLATVDSMKADALLRVPRFGKDYAVPILQGTADDVLAAGVGHFTETASVGEVGNYALAGHRVTHGEPFRNLPDLEVGDEIVIETRSTIYTYVLDTAGDALVVPFTGTWVLEPLPRNPDGGVQPRQREGQRLITLTTCSEIFHTDNRMIAFGHLESTERK</sequence>
<gene>
    <name evidence="3" type="ORF">NOCA2240030</name>
</gene>
<proteinExistence type="predicted"/>
<keyword evidence="2" id="KW-1133">Transmembrane helix</keyword>
<dbReference type="CDD" id="cd05830">
    <property type="entry name" value="Sortase_E"/>
    <property type="match status" value="1"/>
</dbReference>
<keyword evidence="2" id="KW-0472">Membrane</keyword>